<feature type="compositionally biased region" description="Polar residues" evidence="1">
    <location>
        <begin position="65"/>
        <end position="80"/>
    </location>
</feature>
<accession>A0A0M3HTK4</accession>
<protein>
    <submittedName>
        <fullName evidence="3">Uncharacterized protein</fullName>
    </submittedName>
</protein>
<feature type="region of interest" description="Disordered" evidence="1">
    <location>
        <begin position="65"/>
        <end position="94"/>
    </location>
</feature>
<reference evidence="3" key="1">
    <citation type="submission" date="2017-02" db="UniProtKB">
        <authorList>
            <consortium name="WormBaseParasite"/>
        </authorList>
    </citation>
    <scope>IDENTIFICATION</scope>
</reference>
<evidence type="ECO:0000313" key="3">
    <source>
        <dbReference type="WBParaSite" id="ALUE_0000598401-mRNA-1"/>
    </source>
</evidence>
<dbReference type="AlphaFoldDB" id="A0A0M3HTK4"/>
<sequence length="94" mass="10143">MDGRIGVRRHDHITYDVLVGSEVWTREVNHRRRGTKQDDSSADAVFVSLLIDFGAWLIITHQSHTNGSANPIATGTATTKPASSVSSGPPPFSS</sequence>
<dbReference type="WBParaSite" id="ALUE_0000598401-mRNA-1">
    <property type="protein sequence ID" value="ALUE_0000598401-mRNA-1"/>
    <property type="gene ID" value="ALUE_0000598401"/>
</dbReference>
<evidence type="ECO:0000256" key="1">
    <source>
        <dbReference type="SAM" id="MobiDB-lite"/>
    </source>
</evidence>
<organism evidence="2 3">
    <name type="scientific">Ascaris lumbricoides</name>
    <name type="common">Giant roundworm</name>
    <dbReference type="NCBI Taxonomy" id="6252"/>
    <lineage>
        <taxon>Eukaryota</taxon>
        <taxon>Metazoa</taxon>
        <taxon>Ecdysozoa</taxon>
        <taxon>Nematoda</taxon>
        <taxon>Chromadorea</taxon>
        <taxon>Rhabditida</taxon>
        <taxon>Spirurina</taxon>
        <taxon>Ascaridomorpha</taxon>
        <taxon>Ascaridoidea</taxon>
        <taxon>Ascarididae</taxon>
        <taxon>Ascaris</taxon>
    </lineage>
</organism>
<evidence type="ECO:0000313" key="2">
    <source>
        <dbReference type="Proteomes" id="UP000036681"/>
    </source>
</evidence>
<keyword evidence="2" id="KW-1185">Reference proteome</keyword>
<dbReference type="Proteomes" id="UP000036681">
    <property type="component" value="Unplaced"/>
</dbReference>
<name>A0A0M3HTK4_ASCLU</name>
<proteinExistence type="predicted"/>